<dbReference type="EMBL" id="GL349448">
    <property type="protein sequence ID" value="KNC47725.1"/>
    <property type="molecule type" value="Genomic_DNA"/>
</dbReference>
<dbReference type="InterPro" id="IPR051113">
    <property type="entry name" value="Integrator_subunit6"/>
</dbReference>
<protein>
    <submittedName>
        <fullName evidence="4">Uncharacterized protein</fullName>
    </submittedName>
</protein>
<accession>A0A0L0D6A3</accession>
<evidence type="ECO:0000259" key="3">
    <source>
        <dbReference type="Pfam" id="PF25462"/>
    </source>
</evidence>
<evidence type="ECO:0000259" key="2">
    <source>
        <dbReference type="Pfam" id="PF13519"/>
    </source>
</evidence>
<dbReference type="RefSeq" id="XP_013759368.1">
    <property type="nucleotide sequence ID" value="XM_013903914.1"/>
</dbReference>
<dbReference type="PANTHER" id="PTHR12957">
    <property type="entry name" value="DEAD/H BOX POLYPEPTIDE 26/DICE1-RELATED"/>
    <property type="match status" value="1"/>
</dbReference>
<name>A0A0L0D6A3_THETB</name>
<dbReference type="GeneID" id="25569706"/>
<organism evidence="4 5">
    <name type="scientific">Thecamonas trahens ATCC 50062</name>
    <dbReference type="NCBI Taxonomy" id="461836"/>
    <lineage>
        <taxon>Eukaryota</taxon>
        <taxon>Apusozoa</taxon>
        <taxon>Apusomonadida</taxon>
        <taxon>Apusomonadidae</taxon>
        <taxon>Thecamonas</taxon>
    </lineage>
</organism>
<dbReference type="InterPro" id="IPR036465">
    <property type="entry name" value="vWFA_dom_sf"/>
</dbReference>
<dbReference type="STRING" id="461836.A0A0L0D6A3"/>
<evidence type="ECO:0000313" key="5">
    <source>
        <dbReference type="Proteomes" id="UP000054408"/>
    </source>
</evidence>
<sequence length="718" mass="76738">MLFVFVVDTSVSMAQTTGSAMTLLDAAKGAVERFVKNRLREAPGRGDHFMLVTCAPGLEAVAAGWGAPYEVFAAALRALRPVHYTDLGSALKLAFMLLNAFRLQRESDSYTAGRSLPAAVPSQVLLVTDGSSLTSESGPAKTLTLPPAHWPGMELTREPFRWDQTVHTLVLRIPATGPPPKRSPSTPVPSEWGSSFRSPVGQTLPPDTPIPEDLLYRRISSSRVPAAAMSFVTGGAVVEAWSLKALLRAVDSMFPVIPRVHITWKIAAPDGLPDKVSPQTLASESGLILSSAVGTGMWPIPENFFPTTSLARLPPRSAVPDLHVLIKDASRRIPEGFPYDRYDVQDCALTAFMRAHPPAGAWHVFVPGSSSQADSLGYPFAMLKLTPARDRVHLYVLPYNFGHLWPLLDEAVESKNAAVSSPRWRAAMAAYFASLPCYYIRIMREAFKKFGLPPAAMPDVSQLVGYHFSIPASLKSTTAAAAKEADKFVADVNAAIAAAAPAALSDVLEDPKAALAASSAARSFGAESGAGASGDAPPPELDEIDGLSLPASLTTASLATHTAVHSTNVFDIPATELLDSLALLRSRLDPSVRLAPAADVDRFSLPIAEMGKYRAVEAAAKAQELRPVHDDEEMETALAELRKKRPQNVDEADEAAVASAPGLSRKRARSAPPHLDQTPTGPRKARKTLDPVSRPSDLAKQEPQAPPQILLLAATMTT</sequence>
<feature type="region of interest" description="Disordered" evidence="1">
    <location>
        <begin position="173"/>
        <end position="204"/>
    </location>
</feature>
<keyword evidence="5" id="KW-1185">Reference proteome</keyword>
<dbReference type="SUPFAM" id="SSF53300">
    <property type="entry name" value="vWA-like"/>
    <property type="match status" value="1"/>
</dbReference>
<dbReference type="OrthoDB" id="9449012at2759"/>
<dbReference type="CDD" id="cd00198">
    <property type="entry name" value="vWFA"/>
    <property type="match status" value="1"/>
</dbReference>
<feature type="domain" description="Integrator complex subunit 6-like beta-barrel" evidence="3">
    <location>
        <begin position="288"/>
        <end position="412"/>
    </location>
</feature>
<dbReference type="InterPro" id="IPR002035">
    <property type="entry name" value="VWF_A"/>
</dbReference>
<dbReference type="Pfam" id="PF13519">
    <property type="entry name" value="VWA_2"/>
    <property type="match status" value="1"/>
</dbReference>
<feature type="compositionally biased region" description="Polar residues" evidence="1">
    <location>
        <begin position="192"/>
        <end position="201"/>
    </location>
</feature>
<dbReference type="Pfam" id="PF25462">
    <property type="entry name" value="Beta-barrel_INTS6"/>
    <property type="match status" value="1"/>
</dbReference>
<dbReference type="eggNOG" id="KOG3768">
    <property type="taxonomic scope" value="Eukaryota"/>
</dbReference>
<gene>
    <name evidence="4" type="ORF">AMSG_11791</name>
</gene>
<evidence type="ECO:0000313" key="4">
    <source>
        <dbReference type="EMBL" id="KNC47725.1"/>
    </source>
</evidence>
<dbReference type="OMA" id="EPCAREN"/>
<dbReference type="Gene3D" id="3.40.50.410">
    <property type="entry name" value="von Willebrand factor, type A domain"/>
    <property type="match status" value="1"/>
</dbReference>
<dbReference type="AlphaFoldDB" id="A0A0L0D6A3"/>
<feature type="region of interest" description="Disordered" evidence="1">
    <location>
        <begin position="527"/>
        <end position="546"/>
    </location>
</feature>
<dbReference type="GO" id="GO:0032039">
    <property type="term" value="C:integrator complex"/>
    <property type="evidence" value="ECO:0007669"/>
    <property type="project" value="TreeGrafter"/>
</dbReference>
<dbReference type="InterPro" id="IPR057413">
    <property type="entry name" value="Beta-barrel_INTS6"/>
</dbReference>
<feature type="region of interest" description="Disordered" evidence="1">
    <location>
        <begin position="641"/>
        <end position="718"/>
    </location>
</feature>
<reference evidence="4 5" key="1">
    <citation type="submission" date="2010-05" db="EMBL/GenBank/DDBJ databases">
        <title>The Genome Sequence of Thecamonas trahens ATCC 50062.</title>
        <authorList>
            <consortium name="The Broad Institute Genome Sequencing Platform"/>
            <person name="Russ C."/>
            <person name="Cuomo C."/>
            <person name="Shea T."/>
            <person name="Young S.K."/>
            <person name="Zeng Q."/>
            <person name="Koehrsen M."/>
            <person name="Haas B."/>
            <person name="Borodovsky M."/>
            <person name="Guigo R."/>
            <person name="Alvarado L."/>
            <person name="Berlin A."/>
            <person name="Bochicchio J."/>
            <person name="Borenstein D."/>
            <person name="Chapman S."/>
            <person name="Chen Z."/>
            <person name="Freedman E."/>
            <person name="Gellesch M."/>
            <person name="Goldberg J."/>
            <person name="Griggs A."/>
            <person name="Gujja S."/>
            <person name="Heilman E."/>
            <person name="Heiman D."/>
            <person name="Hepburn T."/>
            <person name="Howarth C."/>
            <person name="Jen D."/>
            <person name="Larson L."/>
            <person name="Mehta T."/>
            <person name="Park D."/>
            <person name="Pearson M."/>
            <person name="Roberts A."/>
            <person name="Saif S."/>
            <person name="Shenoy N."/>
            <person name="Sisk P."/>
            <person name="Stolte C."/>
            <person name="Sykes S."/>
            <person name="Thomson T."/>
            <person name="Walk T."/>
            <person name="White J."/>
            <person name="Yandava C."/>
            <person name="Burger G."/>
            <person name="Gray M.W."/>
            <person name="Holland P.W.H."/>
            <person name="King N."/>
            <person name="Lang F.B.F."/>
            <person name="Roger A.J."/>
            <person name="Ruiz-Trillo I."/>
            <person name="Lander E."/>
            <person name="Nusbaum C."/>
        </authorList>
    </citation>
    <scope>NUCLEOTIDE SEQUENCE [LARGE SCALE GENOMIC DNA]</scope>
    <source>
        <strain evidence="4 5">ATCC 50062</strain>
    </source>
</reference>
<proteinExistence type="predicted"/>
<evidence type="ECO:0000256" key="1">
    <source>
        <dbReference type="SAM" id="MobiDB-lite"/>
    </source>
</evidence>
<dbReference type="PANTHER" id="PTHR12957:SF2">
    <property type="entry name" value="INTEGRATOR COMPLEX SUBUNIT 6"/>
    <property type="match status" value="1"/>
</dbReference>
<dbReference type="Proteomes" id="UP000054408">
    <property type="component" value="Unassembled WGS sequence"/>
</dbReference>
<dbReference type="GO" id="GO:0034472">
    <property type="term" value="P:snRNA 3'-end processing"/>
    <property type="evidence" value="ECO:0007669"/>
    <property type="project" value="TreeGrafter"/>
</dbReference>
<feature type="domain" description="VWFA" evidence="2">
    <location>
        <begin position="3"/>
        <end position="130"/>
    </location>
</feature>